<name>A0A9P6NLS8_9BASI</name>
<feature type="transmembrane region" description="Helical" evidence="1">
    <location>
        <begin position="20"/>
        <end position="44"/>
    </location>
</feature>
<keyword evidence="1" id="KW-0472">Membrane</keyword>
<keyword evidence="1" id="KW-1133">Transmembrane helix</keyword>
<gene>
    <name evidence="2" type="ORF">CROQUDRAFT_518383</name>
</gene>
<dbReference type="AlphaFoldDB" id="A0A9P6NLS8"/>
<sequence length="88" mass="9779">MSLASDIPAAVVEEFLFPFFASFLTSCWTFSISRSLIATFFLIGPTINTLSYIKVLKPIIPLSSPPPMLNFYSDRCVFLIVCLCVGFT</sequence>
<reference evidence="2" key="1">
    <citation type="submission" date="2013-11" db="EMBL/GenBank/DDBJ databases">
        <title>Genome sequence of the fusiform rust pathogen reveals effectors for host alternation and coevolution with pine.</title>
        <authorList>
            <consortium name="DOE Joint Genome Institute"/>
            <person name="Smith K."/>
            <person name="Pendleton A."/>
            <person name="Kubisiak T."/>
            <person name="Anderson C."/>
            <person name="Salamov A."/>
            <person name="Aerts A."/>
            <person name="Riley R."/>
            <person name="Clum A."/>
            <person name="Lindquist E."/>
            <person name="Ence D."/>
            <person name="Campbell M."/>
            <person name="Kronenberg Z."/>
            <person name="Feau N."/>
            <person name="Dhillon B."/>
            <person name="Hamelin R."/>
            <person name="Burleigh J."/>
            <person name="Smith J."/>
            <person name="Yandell M."/>
            <person name="Nelson C."/>
            <person name="Grigoriev I."/>
            <person name="Davis J."/>
        </authorList>
    </citation>
    <scope>NUCLEOTIDE SEQUENCE</scope>
    <source>
        <strain evidence="2">G11</strain>
    </source>
</reference>
<keyword evidence="3" id="KW-1185">Reference proteome</keyword>
<protein>
    <submittedName>
        <fullName evidence="2">Uncharacterized protein</fullName>
    </submittedName>
</protein>
<dbReference type="Proteomes" id="UP000886653">
    <property type="component" value="Unassembled WGS sequence"/>
</dbReference>
<evidence type="ECO:0000313" key="3">
    <source>
        <dbReference type="Proteomes" id="UP000886653"/>
    </source>
</evidence>
<comment type="caution">
    <text evidence="2">The sequence shown here is derived from an EMBL/GenBank/DDBJ whole genome shotgun (WGS) entry which is preliminary data.</text>
</comment>
<evidence type="ECO:0000256" key="1">
    <source>
        <dbReference type="SAM" id="Phobius"/>
    </source>
</evidence>
<evidence type="ECO:0000313" key="2">
    <source>
        <dbReference type="EMBL" id="KAG0146507.1"/>
    </source>
</evidence>
<proteinExistence type="predicted"/>
<organism evidence="2 3">
    <name type="scientific">Cronartium quercuum f. sp. fusiforme G11</name>
    <dbReference type="NCBI Taxonomy" id="708437"/>
    <lineage>
        <taxon>Eukaryota</taxon>
        <taxon>Fungi</taxon>
        <taxon>Dikarya</taxon>
        <taxon>Basidiomycota</taxon>
        <taxon>Pucciniomycotina</taxon>
        <taxon>Pucciniomycetes</taxon>
        <taxon>Pucciniales</taxon>
        <taxon>Coleosporiaceae</taxon>
        <taxon>Cronartium</taxon>
    </lineage>
</organism>
<dbReference type="EMBL" id="MU167260">
    <property type="protein sequence ID" value="KAG0146507.1"/>
    <property type="molecule type" value="Genomic_DNA"/>
</dbReference>
<keyword evidence="1" id="KW-0812">Transmembrane</keyword>
<accession>A0A9P6NLS8</accession>